<dbReference type="EMBL" id="JAEDAK010000001">
    <property type="protein sequence ID" value="MBH9575761.1"/>
    <property type="molecule type" value="Genomic_DNA"/>
</dbReference>
<dbReference type="Pfam" id="PF00656">
    <property type="entry name" value="Peptidase_C14"/>
    <property type="match status" value="1"/>
</dbReference>
<name>A0A931NF64_9BURK</name>
<reference evidence="3" key="1">
    <citation type="submission" date="2020-12" db="EMBL/GenBank/DDBJ databases">
        <title>The genome sequence of Inhella sp. 1Y17.</title>
        <authorList>
            <person name="Liu Y."/>
        </authorList>
    </citation>
    <scope>NUCLEOTIDE SEQUENCE</scope>
    <source>
        <strain evidence="3">1Y17</strain>
    </source>
</reference>
<dbReference type="PANTHER" id="PTHR22576:SF37">
    <property type="entry name" value="MUCOSA-ASSOCIATED LYMPHOID TISSUE LYMPHOMA TRANSLOCATION PROTEIN 1"/>
    <property type="match status" value="1"/>
</dbReference>
<evidence type="ECO:0000256" key="1">
    <source>
        <dbReference type="SAM" id="SignalP"/>
    </source>
</evidence>
<dbReference type="AlphaFoldDB" id="A0A931NF64"/>
<dbReference type="PANTHER" id="PTHR22576">
    <property type="entry name" value="MUCOSA ASSOCIATED LYMPHOID TISSUE LYMPHOMA TRANSLOCATION PROTEIN 1/PARACASPASE"/>
    <property type="match status" value="1"/>
</dbReference>
<organism evidence="3 4">
    <name type="scientific">Inhella proteolytica</name>
    <dbReference type="NCBI Taxonomy" id="2795029"/>
    <lineage>
        <taxon>Bacteria</taxon>
        <taxon>Pseudomonadati</taxon>
        <taxon>Pseudomonadota</taxon>
        <taxon>Betaproteobacteria</taxon>
        <taxon>Burkholderiales</taxon>
        <taxon>Sphaerotilaceae</taxon>
        <taxon>Inhella</taxon>
    </lineage>
</organism>
<feature type="signal peptide" evidence="1">
    <location>
        <begin position="1"/>
        <end position="20"/>
    </location>
</feature>
<gene>
    <name evidence="3" type="ORF">I7X39_02480</name>
</gene>
<protein>
    <submittedName>
        <fullName evidence="3">Caspase family protein</fullName>
    </submittedName>
</protein>
<accession>A0A931NF64</accession>
<dbReference type="Proteomes" id="UP000613266">
    <property type="component" value="Unassembled WGS sequence"/>
</dbReference>
<dbReference type="Gene3D" id="3.40.50.1460">
    <property type="match status" value="1"/>
</dbReference>
<proteinExistence type="predicted"/>
<keyword evidence="4" id="KW-1185">Reference proteome</keyword>
<sequence>MRTFLLSLLLWALAAWPAAASSLDKGKRIALVIGNAAYKSSPLANPLNDARAVSDSLRRLGFKVISLENASQKQMFDATREFGDQLKDGVGLFYYAGHGVQVKGRNFLVPVDAHIEREDEVAYKAFDIGQVLEKMESAKNPLNIVILDACRNNPFTRGARSGASGLAQMDAPTGSIIAFATAPGAEAADGAGNNGLYTSHLLRNMNTPGLKVEDVFKRTRVAVRQASNGRQIPWESTSLEGDFFFTGNAGAGSASAALPADLDQEMWQLVAESGKPSAYRAYLERFPNGRYAEQARVQAAQLVAATAPATQGAAAPAALGRQNVARSTGGFSFSEEEAKMDRATAAGREVAFERTLASLECAPARRQARVQLKLSESGGGQFSVALAQRLRQAGMKVGQAGGYVVQGTVSSTANRHHLLRVNEVSVNAALSLISASGQEVASAMGREESYAGADVSNAFLELVQAQATDMASQLITQLCRPS</sequence>
<dbReference type="InterPro" id="IPR001309">
    <property type="entry name" value="Pept_C14_p20"/>
</dbReference>
<dbReference type="SUPFAM" id="SSF52129">
    <property type="entry name" value="Caspase-like"/>
    <property type="match status" value="1"/>
</dbReference>
<dbReference type="GO" id="GO:0006508">
    <property type="term" value="P:proteolysis"/>
    <property type="evidence" value="ECO:0007669"/>
    <property type="project" value="InterPro"/>
</dbReference>
<dbReference type="InterPro" id="IPR011600">
    <property type="entry name" value="Pept_C14_caspase"/>
</dbReference>
<dbReference type="InterPro" id="IPR052039">
    <property type="entry name" value="Caspase-related_regulators"/>
</dbReference>
<feature type="chain" id="PRO_5037174942" evidence="1">
    <location>
        <begin position="21"/>
        <end position="482"/>
    </location>
</feature>
<evidence type="ECO:0000259" key="2">
    <source>
        <dbReference type="PROSITE" id="PS50208"/>
    </source>
</evidence>
<keyword evidence="1" id="KW-0732">Signal</keyword>
<evidence type="ECO:0000313" key="3">
    <source>
        <dbReference type="EMBL" id="MBH9575761.1"/>
    </source>
</evidence>
<comment type="caution">
    <text evidence="3">The sequence shown here is derived from an EMBL/GenBank/DDBJ whole genome shotgun (WGS) entry which is preliminary data.</text>
</comment>
<dbReference type="PROSITE" id="PS50208">
    <property type="entry name" value="CASPASE_P20"/>
    <property type="match status" value="1"/>
</dbReference>
<dbReference type="GO" id="GO:0004197">
    <property type="term" value="F:cysteine-type endopeptidase activity"/>
    <property type="evidence" value="ECO:0007669"/>
    <property type="project" value="InterPro"/>
</dbReference>
<dbReference type="InterPro" id="IPR029030">
    <property type="entry name" value="Caspase-like_dom_sf"/>
</dbReference>
<evidence type="ECO:0000313" key="4">
    <source>
        <dbReference type="Proteomes" id="UP000613266"/>
    </source>
</evidence>
<feature type="domain" description="Caspase family p20" evidence="2">
    <location>
        <begin position="26"/>
        <end position="154"/>
    </location>
</feature>